<dbReference type="GO" id="GO:0006508">
    <property type="term" value="P:proteolysis"/>
    <property type="evidence" value="ECO:0007669"/>
    <property type="project" value="UniProtKB-KW"/>
</dbReference>
<evidence type="ECO:0000313" key="5">
    <source>
        <dbReference type="EMBL" id="QDU83612.1"/>
    </source>
</evidence>
<accession>A0A518CWJ8</accession>
<evidence type="ECO:0000256" key="3">
    <source>
        <dbReference type="ARBA" id="ARBA00022801"/>
    </source>
</evidence>
<dbReference type="EC" id="3.4.19.3" evidence="5"/>
<protein>
    <submittedName>
        <fullName evidence="5">Pyrrolidone-carboxylate peptidase</fullName>
        <ecNumber evidence="5">3.4.19.3</ecNumber>
    </submittedName>
</protein>
<dbReference type="Proteomes" id="UP000319342">
    <property type="component" value="Chromosome"/>
</dbReference>
<dbReference type="EMBL" id="CP036290">
    <property type="protein sequence ID" value="QDU83612.1"/>
    <property type="molecule type" value="Genomic_DNA"/>
</dbReference>
<dbReference type="OrthoDB" id="9779738at2"/>
<reference evidence="5 6" key="1">
    <citation type="submission" date="2019-02" db="EMBL/GenBank/DDBJ databases">
        <title>Deep-cultivation of Planctomycetes and their phenomic and genomic characterization uncovers novel biology.</title>
        <authorList>
            <person name="Wiegand S."/>
            <person name="Jogler M."/>
            <person name="Boedeker C."/>
            <person name="Pinto D."/>
            <person name="Vollmers J."/>
            <person name="Rivas-Marin E."/>
            <person name="Kohn T."/>
            <person name="Peeters S.H."/>
            <person name="Heuer A."/>
            <person name="Rast P."/>
            <person name="Oberbeckmann S."/>
            <person name="Bunk B."/>
            <person name="Jeske O."/>
            <person name="Meyerdierks A."/>
            <person name="Storesund J.E."/>
            <person name="Kallscheuer N."/>
            <person name="Luecker S."/>
            <person name="Lage O.M."/>
            <person name="Pohl T."/>
            <person name="Merkel B.J."/>
            <person name="Hornburger P."/>
            <person name="Mueller R.-W."/>
            <person name="Bruemmer F."/>
            <person name="Labrenz M."/>
            <person name="Spormann A.M."/>
            <person name="Op den Camp H."/>
            <person name="Overmann J."/>
            <person name="Amann R."/>
            <person name="Jetten M.S.M."/>
            <person name="Mascher T."/>
            <person name="Medema M.H."/>
            <person name="Devos D.P."/>
            <person name="Kaster A.-K."/>
            <person name="Ovreas L."/>
            <person name="Rohde M."/>
            <person name="Galperin M.Y."/>
            <person name="Jogler C."/>
        </authorList>
    </citation>
    <scope>NUCLEOTIDE SEQUENCE [LARGE SCALE GENOMIC DNA]</scope>
    <source>
        <strain evidence="5 6">Pla163</strain>
    </source>
</reference>
<proteinExistence type="inferred from homology"/>
<dbReference type="Gene3D" id="3.40.630.20">
    <property type="entry name" value="Peptidase C15, pyroglutamyl peptidase I-like"/>
    <property type="match status" value="1"/>
</dbReference>
<gene>
    <name evidence="5" type="primary">pcp</name>
    <name evidence="5" type="ORF">Pla163_07110</name>
</gene>
<evidence type="ECO:0000313" key="6">
    <source>
        <dbReference type="Proteomes" id="UP000319342"/>
    </source>
</evidence>
<name>A0A518CWJ8_9BACT</name>
<dbReference type="InterPro" id="IPR016125">
    <property type="entry name" value="Peptidase_C15-like"/>
</dbReference>
<evidence type="ECO:0000256" key="1">
    <source>
        <dbReference type="ARBA" id="ARBA00006641"/>
    </source>
</evidence>
<sequence>MATDPSDPRRAGSAGRPILVTGFGPFLSVAENPSGTLARWADGRRFGDHQVVGQVLRVAFAGLPEELERAVTGCIEPPCALVSLGVQREAWWRLERRAQRPLTSVKCDVDGALASGFDADAPASERHTRFDLDRLCGAIADLDLPARPSDDAGGYVCEWCYDHLLGHGERLGVPALFVHVPPHDAFEYAVQERALGALLGEVARIVAEGGDAAGSTR</sequence>
<organism evidence="5 6">
    <name type="scientific">Rohdeia mirabilis</name>
    <dbReference type="NCBI Taxonomy" id="2528008"/>
    <lineage>
        <taxon>Bacteria</taxon>
        <taxon>Pseudomonadati</taxon>
        <taxon>Planctomycetota</taxon>
        <taxon>Planctomycetia</taxon>
        <taxon>Planctomycetia incertae sedis</taxon>
        <taxon>Rohdeia</taxon>
    </lineage>
</organism>
<dbReference type="AlphaFoldDB" id="A0A518CWJ8"/>
<dbReference type="SUPFAM" id="SSF53182">
    <property type="entry name" value="Pyrrolidone carboxyl peptidase (pyroglutamate aminopeptidase)"/>
    <property type="match status" value="1"/>
</dbReference>
<dbReference type="PANTHER" id="PTHR23402">
    <property type="entry name" value="PROTEASE FAMILY C15 PYROGLUTAMYL-PEPTIDASE I-RELATED"/>
    <property type="match status" value="1"/>
</dbReference>
<dbReference type="Pfam" id="PF01470">
    <property type="entry name" value="Peptidase_C15"/>
    <property type="match status" value="1"/>
</dbReference>
<keyword evidence="4" id="KW-0788">Thiol protease</keyword>
<dbReference type="InterPro" id="IPR036440">
    <property type="entry name" value="Peptidase_C15-like_sf"/>
</dbReference>
<evidence type="ECO:0000256" key="4">
    <source>
        <dbReference type="ARBA" id="ARBA00022807"/>
    </source>
</evidence>
<keyword evidence="3 5" id="KW-0378">Hydrolase</keyword>
<keyword evidence="6" id="KW-1185">Reference proteome</keyword>
<dbReference type="GO" id="GO:0016920">
    <property type="term" value="F:pyroglutamyl-peptidase activity"/>
    <property type="evidence" value="ECO:0007669"/>
    <property type="project" value="UniProtKB-EC"/>
</dbReference>
<keyword evidence="2" id="KW-0645">Protease</keyword>
<dbReference type="PANTHER" id="PTHR23402:SF1">
    <property type="entry name" value="PYROGLUTAMYL-PEPTIDASE I"/>
    <property type="match status" value="1"/>
</dbReference>
<evidence type="ECO:0000256" key="2">
    <source>
        <dbReference type="ARBA" id="ARBA00022670"/>
    </source>
</evidence>
<comment type="similarity">
    <text evidence="1">Belongs to the peptidase C15 family.</text>
</comment>
<dbReference type="RefSeq" id="WP_145183626.1">
    <property type="nucleotide sequence ID" value="NZ_CP036290.1"/>
</dbReference>